<evidence type="ECO:0000313" key="3">
    <source>
        <dbReference type="Proteomes" id="UP001359559"/>
    </source>
</evidence>
<dbReference type="InterPro" id="IPR017451">
    <property type="entry name" value="F-box-assoc_interact_dom"/>
</dbReference>
<dbReference type="InterPro" id="IPR001810">
    <property type="entry name" value="F-box_dom"/>
</dbReference>
<dbReference type="SMART" id="SM00256">
    <property type="entry name" value="FBOX"/>
    <property type="match status" value="1"/>
</dbReference>
<feature type="domain" description="F-box" evidence="1">
    <location>
        <begin position="1"/>
        <end position="46"/>
    </location>
</feature>
<dbReference type="Gene3D" id="1.20.1280.50">
    <property type="match status" value="1"/>
</dbReference>
<evidence type="ECO:0000259" key="1">
    <source>
        <dbReference type="PROSITE" id="PS50181"/>
    </source>
</evidence>
<dbReference type="InterPro" id="IPR036047">
    <property type="entry name" value="F-box-like_dom_sf"/>
</dbReference>
<dbReference type="InterPro" id="IPR050796">
    <property type="entry name" value="SCF_F-box_component"/>
</dbReference>
<evidence type="ECO:0000313" key="2">
    <source>
        <dbReference type="EMBL" id="KAK7279512.1"/>
    </source>
</evidence>
<dbReference type="PANTHER" id="PTHR31672:SF13">
    <property type="entry name" value="F-BOX PROTEIN CPR30-LIKE"/>
    <property type="match status" value="1"/>
</dbReference>
<accession>A0AAN9FN46</accession>
<dbReference type="SUPFAM" id="SSF81383">
    <property type="entry name" value="F-box domain"/>
    <property type="match status" value="1"/>
</dbReference>
<dbReference type="CDD" id="cd22157">
    <property type="entry name" value="F-box_AtFBW1-like"/>
    <property type="match status" value="1"/>
</dbReference>
<comment type="caution">
    <text evidence="2">The sequence shown here is derived from an EMBL/GenBank/DDBJ whole genome shotgun (WGS) entry which is preliminary data.</text>
</comment>
<gene>
    <name evidence="2" type="ORF">RJT34_24565</name>
</gene>
<dbReference type="NCBIfam" id="TIGR01640">
    <property type="entry name" value="F_box_assoc_1"/>
    <property type="match status" value="1"/>
</dbReference>
<reference evidence="2 3" key="1">
    <citation type="submission" date="2024-01" db="EMBL/GenBank/DDBJ databases">
        <title>The genomes of 5 underutilized Papilionoideae crops provide insights into root nodulation and disease resistance.</title>
        <authorList>
            <person name="Yuan L."/>
        </authorList>
    </citation>
    <scope>NUCLEOTIDE SEQUENCE [LARGE SCALE GENOMIC DNA]</scope>
    <source>
        <strain evidence="2">LY-2023</strain>
        <tissue evidence="2">Leaf</tissue>
    </source>
</reference>
<dbReference type="AlphaFoldDB" id="A0AAN9FN46"/>
<dbReference type="PANTHER" id="PTHR31672">
    <property type="entry name" value="BNACNNG10540D PROTEIN"/>
    <property type="match status" value="1"/>
</dbReference>
<dbReference type="Pfam" id="PF07734">
    <property type="entry name" value="FBA_1"/>
    <property type="match status" value="1"/>
</dbReference>
<keyword evidence="3" id="KW-1185">Reference proteome</keyword>
<protein>
    <recommendedName>
        <fullName evidence="1">F-box domain-containing protein</fullName>
    </recommendedName>
</protein>
<dbReference type="PROSITE" id="PS50181">
    <property type="entry name" value="FBOX"/>
    <property type="match status" value="1"/>
</dbReference>
<dbReference type="InterPro" id="IPR006527">
    <property type="entry name" value="F-box-assoc_dom_typ1"/>
</dbReference>
<organism evidence="2 3">
    <name type="scientific">Clitoria ternatea</name>
    <name type="common">Butterfly pea</name>
    <dbReference type="NCBI Taxonomy" id="43366"/>
    <lineage>
        <taxon>Eukaryota</taxon>
        <taxon>Viridiplantae</taxon>
        <taxon>Streptophyta</taxon>
        <taxon>Embryophyta</taxon>
        <taxon>Tracheophyta</taxon>
        <taxon>Spermatophyta</taxon>
        <taxon>Magnoliopsida</taxon>
        <taxon>eudicotyledons</taxon>
        <taxon>Gunneridae</taxon>
        <taxon>Pentapetalae</taxon>
        <taxon>rosids</taxon>
        <taxon>fabids</taxon>
        <taxon>Fabales</taxon>
        <taxon>Fabaceae</taxon>
        <taxon>Papilionoideae</taxon>
        <taxon>50 kb inversion clade</taxon>
        <taxon>NPAAA clade</taxon>
        <taxon>indigoferoid/millettioid clade</taxon>
        <taxon>Phaseoleae</taxon>
        <taxon>Clitoria</taxon>
    </lineage>
</organism>
<dbReference type="Proteomes" id="UP001359559">
    <property type="component" value="Unassembled WGS sequence"/>
</dbReference>
<dbReference type="EMBL" id="JAYKXN010000006">
    <property type="protein sequence ID" value="KAK7279512.1"/>
    <property type="molecule type" value="Genomic_DNA"/>
</dbReference>
<name>A0AAN9FN46_CLITE</name>
<sequence length="398" mass="44702">MFDNLFFPNEILVEILHRLPAKSLVRFSVVCKTWRSLITNPSFISVHHRHSPWFLLLQLCDERTLPNFLHYSLRRDDPFLSHSSSLHLPSSFDCEFSVVAICNGLVCITTGEACLSLIICNPCVRRFVRLPRPRDYPCFYDACVGFGFDSRNCDYKVVRISCIMDDERFGFSAPEVEVYSLLTGFWRNLGAVAPVCTLCFVGRDAPHGFVNGIIHWGAKRRVGDDDNGWYYFVLSFDFEDEVFGEVVLPEKLANVSSDSVTVTVVGGGYEKKDVTVYCVNGDSPCSCEIWVMKEYGVVESWNKVFAFNLRGFCLEAPWLGITVTGVTAPPAALCVRNGGEVLLLMDEAGKGCLYSLDVEGKRFTDLQIGGEGYTWYLYSGYYSESLVLLNKASGLVSY</sequence>
<dbReference type="Pfam" id="PF00646">
    <property type="entry name" value="F-box"/>
    <property type="match status" value="1"/>
</dbReference>
<proteinExistence type="predicted"/>